<dbReference type="Proteomes" id="UP000767291">
    <property type="component" value="Unassembled WGS sequence"/>
</dbReference>
<evidence type="ECO:0000313" key="2">
    <source>
        <dbReference type="EMBL" id="MBP1854082.1"/>
    </source>
</evidence>
<feature type="transmembrane region" description="Helical" evidence="1">
    <location>
        <begin position="27"/>
        <end position="50"/>
    </location>
</feature>
<gene>
    <name evidence="2" type="ORF">J2Z43_000472</name>
</gene>
<feature type="transmembrane region" description="Helical" evidence="1">
    <location>
        <begin position="56"/>
        <end position="74"/>
    </location>
</feature>
<organism evidence="2 3">
    <name type="scientific">Metaclostridioides mangenotii</name>
    <dbReference type="NCBI Taxonomy" id="1540"/>
    <lineage>
        <taxon>Bacteria</taxon>
        <taxon>Bacillati</taxon>
        <taxon>Bacillota</taxon>
        <taxon>Clostridia</taxon>
        <taxon>Peptostreptococcales</taxon>
        <taxon>Peptostreptococcaceae</taxon>
        <taxon>Metaclostridioides</taxon>
    </lineage>
</organism>
<keyword evidence="3" id="KW-1185">Reference proteome</keyword>
<dbReference type="RefSeq" id="WP_209455661.1">
    <property type="nucleotide sequence ID" value="NZ_BAAACS010000017.1"/>
</dbReference>
<feature type="transmembrane region" description="Helical" evidence="1">
    <location>
        <begin position="117"/>
        <end position="141"/>
    </location>
</feature>
<reference evidence="2 3" key="1">
    <citation type="submission" date="2021-03" db="EMBL/GenBank/DDBJ databases">
        <title>Genomic Encyclopedia of Type Strains, Phase IV (KMG-IV): sequencing the most valuable type-strain genomes for metagenomic binning, comparative biology and taxonomic classification.</title>
        <authorList>
            <person name="Goeker M."/>
        </authorList>
    </citation>
    <scope>NUCLEOTIDE SEQUENCE [LARGE SCALE GENOMIC DNA]</scope>
    <source>
        <strain evidence="2 3">DSM 1289</strain>
    </source>
</reference>
<name>A0ABS4E814_9FIRM</name>
<dbReference type="EMBL" id="JAGGJX010000001">
    <property type="protein sequence ID" value="MBP1854082.1"/>
    <property type="molecule type" value="Genomic_DNA"/>
</dbReference>
<evidence type="ECO:0000256" key="1">
    <source>
        <dbReference type="SAM" id="Phobius"/>
    </source>
</evidence>
<comment type="caution">
    <text evidence="2">The sequence shown here is derived from an EMBL/GenBank/DDBJ whole genome shotgun (WGS) entry which is preliminary data.</text>
</comment>
<evidence type="ECO:0000313" key="3">
    <source>
        <dbReference type="Proteomes" id="UP000767291"/>
    </source>
</evidence>
<keyword evidence="1" id="KW-1133">Transmembrane helix</keyword>
<protein>
    <submittedName>
        <fullName evidence="2">CDP-diglyceride synthetase</fullName>
    </submittedName>
</protein>
<proteinExistence type="predicted"/>
<keyword evidence="1" id="KW-0472">Membrane</keyword>
<keyword evidence="1" id="KW-0812">Transmembrane</keyword>
<feature type="transmembrane region" description="Helical" evidence="1">
    <location>
        <begin position="86"/>
        <end position="105"/>
    </location>
</feature>
<sequence length="148" mass="17184">MNLQAKWINLLNPIYIEDEAKRKKMQIIIFFTITFGLTYLLGLILCFREYIDPESFAGFIMILPLSSVSIAKFYTEGRNNEKHKFYSGMIFFFILSILLFTLSSLKVINAEQFECINYLLVLISSIAIIIYSTNLSDFYIFKNIKIGA</sequence>
<accession>A0ABS4E814</accession>